<keyword evidence="3 8" id="KW-0347">Helicase</keyword>
<dbReference type="GO" id="GO:0005524">
    <property type="term" value="F:ATP binding"/>
    <property type="evidence" value="ECO:0007669"/>
    <property type="project" value="UniProtKB-KW"/>
</dbReference>
<dbReference type="InterPro" id="IPR049614">
    <property type="entry name" value="HrpB_DEXH"/>
</dbReference>
<dbReference type="Gene3D" id="1.20.120.1080">
    <property type="match status" value="1"/>
</dbReference>
<dbReference type="SMART" id="SM00847">
    <property type="entry name" value="HA2"/>
    <property type="match status" value="1"/>
</dbReference>
<feature type="domain" description="Helicase C-terminal" evidence="7">
    <location>
        <begin position="207"/>
        <end position="372"/>
    </location>
</feature>
<organism evidence="8 9">
    <name type="scientific">Amphritea atlantica</name>
    <dbReference type="NCBI Taxonomy" id="355243"/>
    <lineage>
        <taxon>Bacteria</taxon>
        <taxon>Pseudomonadati</taxon>
        <taxon>Pseudomonadota</taxon>
        <taxon>Gammaproteobacteria</taxon>
        <taxon>Oceanospirillales</taxon>
        <taxon>Oceanospirillaceae</taxon>
        <taxon>Amphritea</taxon>
    </lineage>
</organism>
<dbReference type="Pfam" id="PF08482">
    <property type="entry name" value="HrpB_C"/>
    <property type="match status" value="1"/>
</dbReference>
<dbReference type="Gene3D" id="3.40.50.300">
    <property type="entry name" value="P-loop containing nucleotide triphosphate hydrolases"/>
    <property type="match status" value="2"/>
</dbReference>
<dbReference type="GO" id="GO:0004386">
    <property type="term" value="F:helicase activity"/>
    <property type="evidence" value="ECO:0007669"/>
    <property type="project" value="UniProtKB-KW"/>
</dbReference>
<dbReference type="CDD" id="cd17990">
    <property type="entry name" value="DEXHc_HrpB"/>
    <property type="match status" value="1"/>
</dbReference>
<dbReference type="OrthoDB" id="9805617at2"/>
<dbReference type="PIRSF" id="PIRSF005496">
    <property type="entry name" value="ATP_hel_hrpB"/>
    <property type="match status" value="1"/>
</dbReference>
<protein>
    <submittedName>
        <fullName evidence="8">ATP-dependent helicase HrpB</fullName>
    </submittedName>
</protein>
<evidence type="ECO:0000256" key="2">
    <source>
        <dbReference type="ARBA" id="ARBA00022801"/>
    </source>
</evidence>
<evidence type="ECO:0000259" key="6">
    <source>
        <dbReference type="PROSITE" id="PS51192"/>
    </source>
</evidence>
<evidence type="ECO:0000313" key="9">
    <source>
        <dbReference type="Proteomes" id="UP000198749"/>
    </source>
</evidence>
<gene>
    <name evidence="8" type="ORF">SAMN03080615_02878</name>
</gene>
<feature type="region of interest" description="Disordered" evidence="5">
    <location>
        <begin position="815"/>
        <end position="841"/>
    </location>
</feature>
<dbReference type="RefSeq" id="WP_091359621.1">
    <property type="nucleotide sequence ID" value="NZ_AP025284.1"/>
</dbReference>
<dbReference type="InterPro" id="IPR014001">
    <property type="entry name" value="Helicase_ATP-bd"/>
</dbReference>
<dbReference type="Pfam" id="PF21010">
    <property type="entry name" value="HA2_C"/>
    <property type="match status" value="1"/>
</dbReference>
<dbReference type="SMART" id="SM00490">
    <property type="entry name" value="HELICc"/>
    <property type="match status" value="1"/>
</dbReference>
<evidence type="ECO:0000313" key="8">
    <source>
        <dbReference type="EMBL" id="SEQ81986.1"/>
    </source>
</evidence>
<dbReference type="SUPFAM" id="SSF52540">
    <property type="entry name" value="P-loop containing nucleoside triphosphate hydrolases"/>
    <property type="match status" value="1"/>
</dbReference>
<evidence type="ECO:0000259" key="7">
    <source>
        <dbReference type="PROSITE" id="PS51194"/>
    </source>
</evidence>
<dbReference type="GO" id="GO:0016787">
    <property type="term" value="F:hydrolase activity"/>
    <property type="evidence" value="ECO:0007669"/>
    <property type="project" value="UniProtKB-KW"/>
</dbReference>
<dbReference type="CDD" id="cd18791">
    <property type="entry name" value="SF2_C_RHA"/>
    <property type="match status" value="1"/>
</dbReference>
<sequence>MSSLPISAVLDQLSEALSQHDEVVLEAPPGAGKTTLVPLELLQHPDLAGQKILMLEPRRLAARMAAGRMAQQLGETIGDTVGYRVRMDSKIGPQTRIEVVTEGILTRMLQDDPSLEGYGLVIFDEFHERSLDADFGLALTLQGRELFREDQPLKLLLMSATLDQRVIDQLLPEAPLISSEGRTYPVDIRYLGAVGRDQRLENVVARAIEQALEEESGSLLVFLPGQREIRSVMSNLQGHLPDSVILAPLYGDLTIQAQQQAIAPSPPGQRKVVLATNIAETSLTIEGIRVVIDAGLSREARLDPASGMTRLHTCKVSRAASIQRAGRAGRMEPGCCYRLWSENQQGQLAPHATAEIMSTDLTPLALQMARWGVEDPAELRWLNQPPEAALSQGRDLLVRLEALKPTEGGLQLTDTGALMALLPLHPRLAHLLLVGWQSQCARLACDIAALLSERDPLSGDADFERRLHWLRGDIACAASQKGVLQRIRQLSQQFYRLCSRHLSTLSQRSVDLTESELCAMLIAQAYPDRIAAKRSDAGGDYQLSGGRAVRLADSDPLAKQRWLAVASCWGMQGQSADRVFLAIALPEKLFSHGLSGLVGQHKVVEWQRQQARMCCELQRRIGVLVLSREALEEVPVKEKNQALVQMIRKQGLQVLPWTQEISSWRQRVMFLHRSQPEGGGWPDLSDQALLDTMENWLAPWLDPVNHINHFARLDLAGILQALLAWPLPNELDRLAPVRLKLPSGHSAALDYSEYPPVLAVKLQEMFGSTQTPVVGYGVAVKIHLLSPARRPLAVTQDLASFWANSYRDVQKDMKGRYPKHQWPDNPQEALPSDGIKRKKRH</sequence>
<dbReference type="InterPro" id="IPR010225">
    <property type="entry name" value="HrpB"/>
</dbReference>
<dbReference type="InterPro" id="IPR007502">
    <property type="entry name" value="Helicase-assoc_dom"/>
</dbReference>
<accession>A0A1H9J5C5</accession>
<dbReference type="Pfam" id="PF00271">
    <property type="entry name" value="Helicase_C"/>
    <property type="match status" value="1"/>
</dbReference>
<proteinExistence type="predicted"/>
<dbReference type="InterPro" id="IPR001650">
    <property type="entry name" value="Helicase_C-like"/>
</dbReference>
<dbReference type="GO" id="GO:0003676">
    <property type="term" value="F:nucleic acid binding"/>
    <property type="evidence" value="ECO:0007669"/>
    <property type="project" value="InterPro"/>
</dbReference>
<evidence type="ECO:0000256" key="1">
    <source>
        <dbReference type="ARBA" id="ARBA00022741"/>
    </source>
</evidence>
<dbReference type="STRING" id="355243.SAMN03080615_02878"/>
<keyword evidence="2" id="KW-0378">Hydrolase</keyword>
<dbReference type="NCBIfam" id="TIGR01970">
    <property type="entry name" value="DEAH_box_HrpB"/>
    <property type="match status" value="1"/>
</dbReference>
<evidence type="ECO:0000256" key="5">
    <source>
        <dbReference type="SAM" id="MobiDB-lite"/>
    </source>
</evidence>
<dbReference type="EMBL" id="FOGB01000008">
    <property type="protein sequence ID" value="SEQ81986.1"/>
    <property type="molecule type" value="Genomic_DNA"/>
</dbReference>
<dbReference type="PANTHER" id="PTHR43519:SF1">
    <property type="entry name" value="ATP-DEPENDENT RNA HELICASE HRPB"/>
    <property type="match status" value="1"/>
</dbReference>
<dbReference type="PANTHER" id="PTHR43519">
    <property type="entry name" value="ATP-DEPENDENT RNA HELICASE HRPB"/>
    <property type="match status" value="1"/>
</dbReference>
<evidence type="ECO:0000256" key="3">
    <source>
        <dbReference type="ARBA" id="ARBA00022806"/>
    </source>
</evidence>
<dbReference type="PROSITE" id="PS51192">
    <property type="entry name" value="HELICASE_ATP_BIND_1"/>
    <property type="match status" value="1"/>
</dbReference>
<dbReference type="InterPro" id="IPR011545">
    <property type="entry name" value="DEAD/DEAH_box_helicase_dom"/>
</dbReference>
<dbReference type="Proteomes" id="UP000198749">
    <property type="component" value="Unassembled WGS sequence"/>
</dbReference>
<feature type="domain" description="Helicase ATP-binding" evidence="6">
    <location>
        <begin position="14"/>
        <end position="180"/>
    </location>
</feature>
<keyword evidence="4" id="KW-0067">ATP-binding</keyword>
<dbReference type="AlphaFoldDB" id="A0A1H9J5C5"/>
<dbReference type="FunFam" id="3.40.50.300:FF:002125">
    <property type="entry name" value="ATP-dependent helicase HrpB"/>
    <property type="match status" value="1"/>
</dbReference>
<reference evidence="9" key="1">
    <citation type="submission" date="2016-10" db="EMBL/GenBank/DDBJ databases">
        <authorList>
            <person name="Varghese N."/>
            <person name="Submissions S."/>
        </authorList>
    </citation>
    <scope>NUCLEOTIDE SEQUENCE [LARGE SCALE GENOMIC DNA]</scope>
    <source>
        <strain evidence="9">DSM 18887</strain>
    </source>
</reference>
<dbReference type="PROSITE" id="PS51194">
    <property type="entry name" value="HELICASE_CTER"/>
    <property type="match status" value="1"/>
</dbReference>
<dbReference type="SMART" id="SM00487">
    <property type="entry name" value="DEXDc"/>
    <property type="match status" value="1"/>
</dbReference>
<name>A0A1H9J5C5_9GAMM</name>
<dbReference type="InterPro" id="IPR027417">
    <property type="entry name" value="P-loop_NTPase"/>
</dbReference>
<dbReference type="InterPro" id="IPR013689">
    <property type="entry name" value="RNA_helicase_ATP-dep_HrpB_C"/>
</dbReference>
<evidence type="ECO:0000256" key="4">
    <source>
        <dbReference type="ARBA" id="ARBA00022840"/>
    </source>
</evidence>
<dbReference type="Pfam" id="PF00270">
    <property type="entry name" value="DEAD"/>
    <property type="match status" value="1"/>
</dbReference>
<keyword evidence="1" id="KW-0547">Nucleotide-binding</keyword>
<keyword evidence="9" id="KW-1185">Reference proteome</keyword>